<protein>
    <submittedName>
        <fullName evidence="1">Uncharacterized protein DUF695</fullName>
    </submittedName>
</protein>
<sequence length="343" mass="38213">MVLKLFRRKPKPEAETIAEFWQWWASARDDVARTAGAGRVTHAVQDVACRARVVDADLDCHIVPGTTSAYVLIVTPNWPDTCRGVAERWLAAAPEPDETWSYRCVRVVAELAAFESSREFRGHTFDLTAVRFGLTAKEEGRLSDVVVHHPAFSSLPDKVQEDVAYNLIELALGEDDVDIWIDDITWSGVEPADPRTPVELSEAVRARAESFDHWEHRRTEWGGAAALVTAAPPLRSVRWPRFDLYVAVRLPYQQYDSENLPLGESSAALTQFTDGLCAAVEGDGVMVAHTTFKGERTLHFYVDAESGARAELESRLPQWNEGVASSHVQLDQGFAEVADLELR</sequence>
<evidence type="ECO:0000313" key="1">
    <source>
        <dbReference type="EMBL" id="TDO37116.1"/>
    </source>
</evidence>
<organism evidence="1 2">
    <name type="scientific">Paractinoplanes brasiliensis</name>
    <dbReference type="NCBI Taxonomy" id="52695"/>
    <lineage>
        <taxon>Bacteria</taxon>
        <taxon>Bacillati</taxon>
        <taxon>Actinomycetota</taxon>
        <taxon>Actinomycetes</taxon>
        <taxon>Micromonosporales</taxon>
        <taxon>Micromonosporaceae</taxon>
        <taxon>Paractinoplanes</taxon>
    </lineage>
</organism>
<evidence type="ECO:0000313" key="2">
    <source>
        <dbReference type="Proteomes" id="UP000294901"/>
    </source>
</evidence>
<dbReference type="AlphaFoldDB" id="A0A4R6JQG9"/>
<name>A0A4R6JQG9_9ACTN</name>
<comment type="caution">
    <text evidence="1">The sequence shown here is derived from an EMBL/GenBank/DDBJ whole genome shotgun (WGS) entry which is preliminary data.</text>
</comment>
<reference evidence="1 2" key="1">
    <citation type="submission" date="2019-03" db="EMBL/GenBank/DDBJ databases">
        <title>Sequencing the genomes of 1000 actinobacteria strains.</title>
        <authorList>
            <person name="Klenk H.-P."/>
        </authorList>
    </citation>
    <scope>NUCLEOTIDE SEQUENCE [LARGE SCALE GENOMIC DNA]</scope>
    <source>
        <strain evidence="1 2">DSM 43805</strain>
    </source>
</reference>
<accession>A0A4R6JQG9</accession>
<proteinExistence type="predicted"/>
<gene>
    <name evidence="1" type="ORF">C8E87_0714</name>
</gene>
<keyword evidence="2" id="KW-1185">Reference proteome</keyword>
<dbReference type="Proteomes" id="UP000294901">
    <property type="component" value="Unassembled WGS sequence"/>
</dbReference>
<dbReference type="EMBL" id="SNWR01000001">
    <property type="protein sequence ID" value="TDO37116.1"/>
    <property type="molecule type" value="Genomic_DNA"/>
</dbReference>